<keyword evidence="1" id="KW-0614">Plasmid</keyword>
<evidence type="ECO:0000313" key="2">
    <source>
        <dbReference type="Proteomes" id="UP001164748"/>
    </source>
</evidence>
<dbReference type="Pfam" id="PF08798">
    <property type="entry name" value="CRISPR_assoc"/>
    <property type="match status" value="1"/>
</dbReference>
<dbReference type="NCBIfam" id="TIGR01907">
    <property type="entry name" value="casE_Cse3"/>
    <property type="match status" value="1"/>
</dbReference>
<dbReference type="Gene3D" id="3.30.70.1210">
    <property type="entry name" value="Crispr-associated protein, domain 2"/>
    <property type="match status" value="1"/>
</dbReference>
<dbReference type="AlphaFoldDB" id="A0AA47KPB7"/>
<organism evidence="1 2">
    <name type="scientific">Salinivibrio kushneri</name>
    <dbReference type="NCBI Taxonomy" id="1908198"/>
    <lineage>
        <taxon>Bacteria</taxon>
        <taxon>Pseudomonadati</taxon>
        <taxon>Pseudomonadota</taxon>
        <taxon>Gammaproteobacteria</taxon>
        <taxon>Vibrionales</taxon>
        <taxon>Vibrionaceae</taxon>
        <taxon>Salinivibrio</taxon>
    </lineage>
</organism>
<proteinExistence type="predicted"/>
<dbReference type="Proteomes" id="UP001164748">
    <property type="component" value="Plasmid unnamed"/>
</dbReference>
<protein>
    <submittedName>
        <fullName evidence="1">Type I-E CRISPR-associated protein Cas6/Cse3/CasE</fullName>
    </submittedName>
</protein>
<geneLocation type="plasmid" evidence="1 2">
    <name>unnamed</name>
</geneLocation>
<dbReference type="SMART" id="SM01101">
    <property type="entry name" value="CRISPR_assoc"/>
    <property type="match status" value="1"/>
</dbReference>
<accession>A0AA47KPB7</accession>
<dbReference type="SUPFAM" id="SSF117987">
    <property type="entry name" value="CRISPR-associated protein"/>
    <property type="match status" value="2"/>
</dbReference>
<sequence length="222" mass="25317">MYLSKVRLLSSAQAVKLISKFGHNGAYSTHQIIWQLFRHASERPFIYREEQEQATGRPLFYVLSTIPPQDETGVFDLQTKLFSPQLYNGQRLHFQLKVNPTICVTDAKGKRQRHDVLMHAKKQAGEVSAIELQETMDQAAQQWLCDENRLSQWGITFDNVPTIEGYTQHQSWKKSGAHVQFSSVNARGTLTLQDSERFLEQYAKGFGRAKAMGCGLMLIRPA</sequence>
<evidence type="ECO:0000313" key="1">
    <source>
        <dbReference type="EMBL" id="WBA10528.1"/>
    </source>
</evidence>
<dbReference type="EMBL" id="CP114589">
    <property type="protein sequence ID" value="WBA10528.1"/>
    <property type="molecule type" value="Genomic_DNA"/>
</dbReference>
<gene>
    <name evidence="1" type="primary">cas6e</name>
    <name evidence="1" type="ORF">N8M53_13570</name>
</gene>
<dbReference type="CDD" id="cd09727">
    <property type="entry name" value="Cas6_I-E"/>
    <property type="match status" value="1"/>
</dbReference>
<dbReference type="InterPro" id="IPR010179">
    <property type="entry name" value="CRISPR-assoc_prot_Cse3"/>
</dbReference>
<dbReference type="Gene3D" id="3.30.70.1200">
    <property type="entry name" value="Crispr-associated protein, domain 1"/>
    <property type="match status" value="1"/>
</dbReference>
<reference evidence="1" key="1">
    <citation type="submission" date="2022-09" db="EMBL/GenBank/DDBJ databases">
        <authorList>
            <person name="Li Z.-J."/>
        </authorList>
    </citation>
    <scope>NUCLEOTIDE SEQUENCE</scope>
    <source>
        <strain evidence="1">TGB11</strain>
        <plasmid evidence="1">unnamed</plasmid>
    </source>
</reference>
<name>A0AA47KPB7_9GAMM</name>